<evidence type="ECO:0000313" key="2">
    <source>
        <dbReference type="EMBL" id="KGB35792.1"/>
    </source>
</evidence>
<accession>A0A094ZNX8</accession>
<name>A0A094ZNX8_SCHHA</name>
<evidence type="ECO:0000256" key="1">
    <source>
        <dbReference type="SAM" id="MobiDB-lite"/>
    </source>
</evidence>
<sequence>SQITLKKQTEAKADPRIGLKNKAEPTTTKFKMHNDRKNYRSKK</sequence>
<feature type="non-terminal residue" evidence="2">
    <location>
        <position position="43"/>
    </location>
</feature>
<feature type="compositionally biased region" description="Basic and acidic residues" evidence="1">
    <location>
        <begin position="32"/>
        <end position="43"/>
    </location>
</feature>
<feature type="non-terminal residue" evidence="2">
    <location>
        <position position="1"/>
    </location>
</feature>
<organism evidence="2">
    <name type="scientific">Schistosoma haematobium</name>
    <name type="common">Blood fluke</name>
    <dbReference type="NCBI Taxonomy" id="6185"/>
    <lineage>
        <taxon>Eukaryota</taxon>
        <taxon>Metazoa</taxon>
        <taxon>Spiralia</taxon>
        <taxon>Lophotrochozoa</taxon>
        <taxon>Platyhelminthes</taxon>
        <taxon>Trematoda</taxon>
        <taxon>Digenea</taxon>
        <taxon>Strigeidida</taxon>
        <taxon>Schistosomatoidea</taxon>
        <taxon>Schistosomatidae</taxon>
        <taxon>Schistosoma</taxon>
    </lineage>
</organism>
<feature type="region of interest" description="Disordered" evidence="1">
    <location>
        <begin position="1"/>
        <end position="43"/>
    </location>
</feature>
<dbReference type="AlphaFoldDB" id="A0A094ZNX8"/>
<gene>
    <name evidence="2" type="ORF">MS3_04054</name>
</gene>
<feature type="compositionally biased region" description="Basic and acidic residues" evidence="1">
    <location>
        <begin position="7"/>
        <end position="23"/>
    </location>
</feature>
<reference evidence="2" key="1">
    <citation type="journal article" date="2012" name="Nat. Genet.">
        <title>Whole-genome sequence of Schistosoma haematobium.</title>
        <authorList>
            <person name="Young N.D."/>
            <person name="Jex A.R."/>
            <person name="Li B."/>
            <person name="Liu S."/>
            <person name="Yang L."/>
            <person name="Xiong Z."/>
            <person name="Li Y."/>
            <person name="Cantacessi C."/>
            <person name="Hall R.S."/>
            <person name="Xu X."/>
            <person name="Chen F."/>
            <person name="Wu X."/>
            <person name="Zerlotini A."/>
            <person name="Oliveira G."/>
            <person name="Hofmann A."/>
            <person name="Zhang G."/>
            <person name="Fang X."/>
            <person name="Kang Y."/>
            <person name="Campbell B.E."/>
            <person name="Loukas A."/>
            <person name="Ranganathan S."/>
            <person name="Rollinson D."/>
            <person name="Rinaldi G."/>
            <person name="Brindley P.J."/>
            <person name="Yang H."/>
            <person name="Wang J."/>
            <person name="Wang J."/>
            <person name="Gasser R.B."/>
        </authorList>
    </citation>
    <scope>NUCLEOTIDE SEQUENCE [LARGE SCALE GENOMIC DNA]</scope>
</reference>
<proteinExistence type="predicted"/>
<protein>
    <submittedName>
        <fullName evidence="2">Uncharacterized protein</fullName>
    </submittedName>
</protein>
<dbReference type="EMBL" id="KL250716">
    <property type="protein sequence ID" value="KGB35792.1"/>
    <property type="molecule type" value="Genomic_DNA"/>
</dbReference>